<gene>
    <name evidence="1" type="ordered locus">PECL_152</name>
</gene>
<dbReference type="AlphaFoldDB" id="G8PEU6"/>
<keyword evidence="2" id="KW-1185">Reference proteome</keyword>
<evidence type="ECO:0000313" key="1">
    <source>
        <dbReference type="EMBL" id="AEV94476.1"/>
    </source>
</evidence>
<protein>
    <submittedName>
        <fullName evidence="1">Uncharacterized protein</fullName>
    </submittedName>
</protein>
<dbReference type="PATRIC" id="fig|701521.8.peg.143"/>
<reference evidence="1 2" key="1">
    <citation type="journal article" date="2012" name="J. Bacteriol.">
        <title>Complete Genome Sequence of the Beer Spoilage Organism Pediococcus claussenii ATCC BAA-344T.</title>
        <authorList>
            <person name="Pittet V."/>
            <person name="Abegunde T."/>
            <person name="Marfleet T."/>
            <person name="Haakensen M."/>
            <person name="Morrow K."/>
            <person name="Jayaprakash T."/>
            <person name="Schroeder K."/>
            <person name="Trost B."/>
            <person name="Byrns S."/>
            <person name="Bergsveinson J."/>
            <person name="Kusalik A."/>
            <person name="Ziola B."/>
        </authorList>
    </citation>
    <scope>NUCLEOTIDE SEQUENCE [LARGE SCALE GENOMIC DNA]</scope>
    <source>
        <strain evidence="1 2">ATCC BAA-344</strain>
    </source>
</reference>
<dbReference type="KEGG" id="pce:PECL_152"/>
<dbReference type="HOGENOM" id="CLU_3255408_0_0_9"/>
<proteinExistence type="predicted"/>
<organism evidence="1 2">
    <name type="scientific">Pediococcus claussenii (strain ATCC BAA-344 / DSM 14800 / JCM 18046 / KCTC 3811 / LMG 21948 / P06)</name>
    <dbReference type="NCBI Taxonomy" id="701521"/>
    <lineage>
        <taxon>Bacteria</taxon>
        <taxon>Bacillati</taxon>
        <taxon>Bacillota</taxon>
        <taxon>Bacilli</taxon>
        <taxon>Lactobacillales</taxon>
        <taxon>Lactobacillaceae</taxon>
        <taxon>Pediococcus</taxon>
    </lineage>
</organism>
<evidence type="ECO:0000313" key="2">
    <source>
        <dbReference type="Proteomes" id="UP000005444"/>
    </source>
</evidence>
<dbReference type="EMBL" id="CP003137">
    <property type="protein sequence ID" value="AEV94476.1"/>
    <property type="molecule type" value="Genomic_DNA"/>
</dbReference>
<dbReference type="Proteomes" id="UP000005444">
    <property type="component" value="Chromosome"/>
</dbReference>
<dbReference type="STRING" id="701521.PECL_152"/>
<accession>G8PEU6</accession>
<name>G8PEU6_PEDCP</name>
<sequence length="42" mass="4823">MTLSERMIRRNASVTSIISVGTWNNISRTVAIYFAERFSITE</sequence>